<dbReference type="Proteomes" id="UP001163835">
    <property type="component" value="Unassembled WGS sequence"/>
</dbReference>
<organism evidence="1 2">
    <name type="scientific">Lentinula aff. lateritia</name>
    <dbReference type="NCBI Taxonomy" id="2804960"/>
    <lineage>
        <taxon>Eukaryota</taxon>
        <taxon>Fungi</taxon>
        <taxon>Dikarya</taxon>
        <taxon>Basidiomycota</taxon>
        <taxon>Agaricomycotina</taxon>
        <taxon>Agaricomycetes</taxon>
        <taxon>Agaricomycetidae</taxon>
        <taxon>Agaricales</taxon>
        <taxon>Marasmiineae</taxon>
        <taxon>Omphalotaceae</taxon>
        <taxon>Lentinula</taxon>
    </lineage>
</organism>
<gene>
    <name evidence="1" type="ORF">F5876DRAFT_84701</name>
</gene>
<comment type="caution">
    <text evidence="1">The sequence shown here is derived from an EMBL/GenBank/DDBJ whole genome shotgun (WGS) entry which is preliminary data.</text>
</comment>
<protein>
    <submittedName>
        <fullName evidence="1">Uncharacterized protein</fullName>
    </submittedName>
</protein>
<accession>A0ACC1TG16</accession>
<proteinExistence type="predicted"/>
<name>A0ACC1TG16_9AGAR</name>
<keyword evidence="2" id="KW-1185">Reference proteome</keyword>
<evidence type="ECO:0000313" key="1">
    <source>
        <dbReference type="EMBL" id="KAJ3803680.1"/>
    </source>
</evidence>
<sequence length="351" mass="40446">MTRANEVDYISKGKRTRDVEVNNPENGPEKNPRLMTPIIKTTPDPTIPQNVELPECLYKIGRLHNDLPLPLFTDNNLIFIHSHSSSLKTSKTLLPGDKERMEVVVLKDLLDRLNIRVPDLENMDVDEGLSLYEFQLASKNYFAFELSCDPDGQDGTRTNWTRQHFLFFNNQRDAEKYYRFWKPREYRLREERHLYNTKFDLNTYNMAWNHIVTDYERSLEAKPRQAQNHAPNFTPSGSKPFSEGNKGDSFDLCCLGCGGLKGEKTLFSDYLKEKTSTFATSGISEETVNQTRAVRTRMFVPSVEVTGITPSLTPATPDLTDIFLKLSVKTRDCKSRVSDGYSRIDESKWLY</sequence>
<reference evidence="1" key="1">
    <citation type="submission" date="2022-09" db="EMBL/GenBank/DDBJ databases">
        <title>A Global Phylogenomic Analysis of the Shiitake Genus Lentinula.</title>
        <authorList>
            <consortium name="DOE Joint Genome Institute"/>
            <person name="Sierra-Patev S."/>
            <person name="Min B."/>
            <person name="Naranjo-Ortiz M."/>
            <person name="Looney B."/>
            <person name="Konkel Z."/>
            <person name="Slot J.C."/>
            <person name="Sakamoto Y."/>
            <person name="Steenwyk J.L."/>
            <person name="Rokas A."/>
            <person name="Carro J."/>
            <person name="Camarero S."/>
            <person name="Ferreira P."/>
            <person name="Molpeceres G."/>
            <person name="Ruiz-Duenas F.J."/>
            <person name="Serrano A."/>
            <person name="Henrissat B."/>
            <person name="Drula E."/>
            <person name="Hughes K.W."/>
            <person name="Mata J.L."/>
            <person name="Ishikawa N.K."/>
            <person name="Vargas-Isla R."/>
            <person name="Ushijima S."/>
            <person name="Smith C.A."/>
            <person name="Ahrendt S."/>
            <person name="Andreopoulos W."/>
            <person name="He G."/>
            <person name="Labutti K."/>
            <person name="Lipzen A."/>
            <person name="Ng V."/>
            <person name="Riley R."/>
            <person name="Sandor L."/>
            <person name="Barry K."/>
            <person name="Martinez A.T."/>
            <person name="Xiao Y."/>
            <person name="Gibbons J.G."/>
            <person name="Terashima K."/>
            <person name="Grigoriev I.V."/>
            <person name="Hibbett D.S."/>
        </authorList>
    </citation>
    <scope>NUCLEOTIDE SEQUENCE</scope>
    <source>
        <strain evidence="1">TMI1499</strain>
    </source>
</reference>
<dbReference type="EMBL" id="MU797010">
    <property type="protein sequence ID" value="KAJ3803680.1"/>
    <property type="molecule type" value="Genomic_DNA"/>
</dbReference>
<evidence type="ECO:0000313" key="2">
    <source>
        <dbReference type="Proteomes" id="UP001163835"/>
    </source>
</evidence>